<protein>
    <submittedName>
        <fullName evidence="2">Uncharacterized protein</fullName>
    </submittedName>
</protein>
<name>A0A5B7ECL7_PORTR</name>
<dbReference type="AlphaFoldDB" id="A0A5B7ECL7"/>
<feature type="region of interest" description="Disordered" evidence="1">
    <location>
        <begin position="1"/>
        <end position="26"/>
    </location>
</feature>
<feature type="region of interest" description="Disordered" evidence="1">
    <location>
        <begin position="93"/>
        <end position="132"/>
    </location>
</feature>
<accession>A0A5B7ECL7</accession>
<evidence type="ECO:0000313" key="2">
    <source>
        <dbReference type="EMBL" id="MPC31079.1"/>
    </source>
</evidence>
<sequence>MRERASVTREPKLDCKGEGGAATSEQQRGSLPCCFRSSSLSPTAFTTTTTTASSSTHTSCHPTALSPCQDSVFPSWRAALPCHHAGNNGHTVRRFHNATSGSSSPPGNNRRYCSAILPSPRPPSGKLSPTFDNKKHERAGVVRGRGKYGHNFLRRHKDTHVTPTPLPHHLEEGGLRHHHSSRVTSSPTPGLR</sequence>
<comment type="caution">
    <text evidence="2">The sequence shown here is derived from an EMBL/GenBank/DDBJ whole genome shotgun (WGS) entry which is preliminary data.</text>
</comment>
<dbReference type="Proteomes" id="UP000324222">
    <property type="component" value="Unassembled WGS sequence"/>
</dbReference>
<evidence type="ECO:0000256" key="1">
    <source>
        <dbReference type="SAM" id="MobiDB-lite"/>
    </source>
</evidence>
<feature type="compositionally biased region" description="Polar residues" evidence="1">
    <location>
        <begin position="182"/>
        <end position="192"/>
    </location>
</feature>
<gene>
    <name evidence="2" type="ORF">E2C01_024356</name>
</gene>
<dbReference type="EMBL" id="VSRR010002365">
    <property type="protein sequence ID" value="MPC31079.1"/>
    <property type="molecule type" value="Genomic_DNA"/>
</dbReference>
<keyword evidence="3" id="KW-1185">Reference proteome</keyword>
<feature type="compositionally biased region" description="Polar residues" evidence="1">
    <location>
        <begin position="97"/>
        <end position="107"/>
    </location>
</feature>
<evidence type="ECO:0000313" key="3">
    <source>
        <dbReference type="Proteomes" id="UP000324222"/>
    </source>
</evidence>
<reference evidence="2 3" key="1">
    <citation type="submission" date="2019-05" db="EMBL/GenBank/DDBJ databases">
        <title>Another draft genome of Portunus trituberculatus and its Hox gene families provides insights of decapod evolution.</title>
        <authorList>
            <person name="Jeong J.-H."/>
            <person name="Song I."/>
            <person name="Kim S."/>
            <person name="Choi T."/>
            <person name="Kim D."/>
            <person name="Ryu S."/>
            <person name="Kim W."/>
        </authorList>
    </citation>
    <scope>NUCLEOTIDE SEQUENCE [LARGE SCALE GENOMIC DNA]</scope>
    <source>
        <tissue evidence="2">Muscle</tissue>
    </source>
</reference>
<proteinExistence type="predicted"/>
<organism evidence="2 3">
    <name type="scientific">Portunus trituberculatus</name>
    <name type="common">Swimming crab</name>
    <name type="synonym">Neptunus trituberculatus</name>
    <dbReference type="NCBI Taxonomy" id="210409"/>
    <lineage>
        <taxon>Eukaryota</taxon>
        <taxon>Metazoa</taxon>
        <taxon>Ecdysozoa</taxon>
        <taxon>Arthropoda</taxon>
        <taxon>Crustacea</taxon>
        <taxon>Multicrustacea</taxon>
        <taxon>Malacostraca</taxon>
        <taxon>Eumalacostraca</taxon>
        <taxon>Eucarida</taxon>
        <taxon>Decapoda</taxon>
        <taxon>Pleocyemata</taxon>
        <taxon>Brachyura</taxon>
        <taxon>Eubrachyura</taxon>
        <taxon>Portunoidea</taxon>
        <taxon>Portunidae</taxon>
        <taxon>Portuninae</taxon>
        <taxon>Portunus</taxon>
    </lineage>
</organism>
<feature type="compositionally biased region" description="Basic and acidic residues" evidence="1">
    <location>
        <begin position="1"/>
        <end position="17"/>
    </location>
</feature>
<feature type="region of interest" description="Disordered" evidence="1">
    <location>
        <begin position="155"/>
        <end position="192"/>
    </location>
</feature>